<comment type="catalytic activity">
    <reaction evidence="1">
        <text>a 3'-end 2',3'-cyclophospho-ribonucleotide-RNA + H2O = a 3'-end 2'-phospho-ribonucleotide-RNA + H(+)</text>
        <dbReference type="Rhea" id="RHEA:11828"/>
        <dbReference type="Rhea" id="RHEA-COMP:10464"/>
        <dbReference type="Rhea" id="RHEA-COMP:17353"/>
        <dbReference type="ChEBI" id="CHEBI:15377"/>
        <dbReference type="ChEBI" id="CHEBI:15378"/>
        <dbReference type="ChEBI" id="CHEBI:83064"/>
        <dbReference type="ChEBI" id="CHEBI:173113"/>
        <dbReference type="EC" id="3.1.4.58"/>
    </reaction>
</comment>
<dbReference type="InterPro" id="IPR009097">
    <property type="entry name" value="Cyclic_Pdiesterase"/>
</dbReference>
<feature type="short sequence motif" description="HXTX 1" evidence="1">
    <location>
        <begin position="45"/>
        <end position="48"/>
    </location>
</feature>
<feature type="active site" description="Proton donor" evidence="1">
    <location>
        <position position="45"/>
    </location>
</feature>
<comment type="similarity">
    <text evidence="1">Belongs to the 2H phosphoesterase superfamily. ThpR family.</text>
</comment>
<dbReference type="EC" id="3.1.4.58" evidence="1"/>
<sequence>MNAIRAFFAISLPSSVQDNISSNLEPLRQMVPVHSIRWTKPIHLHITLQFLQRLETEHIQVLIERVSNELNHIKQFDLELGVLEWFPSPKNPRLISLSVGPQDRLRDLSRMIGQAIGGLNYPVEKRPFRGHLTVGRVVNFSPKLQQLLQMKFPLITPVPINKFYLIESRPDKEGSNYFPLAQFDLTW</sequence>
<dbReference type="RefSeq" id="WP_027228497.1">
    <property type="nucleotide sequence ID" value="NZ_CP017601.1"/>
</dbReference>
<feature type="short sequence motif" description="HXTX 2" evidence="1">
    <location>
        <begin position="131"/>
        <end position="134"/>
    </location>
</feature>
<protein>
    <recommendedName>
        <fullName evidence="1">RNA 2',3'-cyclic phosphodiesterase</fullName>
        <shortName evidence="1">RNA 2',3'-CPDase</shortName>
        <ecNumber evidence="1">3.1.4.58</ecNumber>
    </recommendedName>
</protein>
<dbReference type="EMBL" id="PQWY01000017">
    <property type="protein sequence ID" value="PPK29449.1"/>
    <property type="molecule type" value="Genomic_DNA"/>
</dbReference>
<dbReference type="AlphaFoldDB" id="A0A2S6EW81"/>
<proteinExistence type="inferred from homology"/>
<dbReference type="Pfam" id="PF13563">
    <property type="entry name" value="2_5_RNA_ligase2"/>
    <property type="match status" value="1"/>
</dbReference>
<dbReference type="NCBIfam" id="TIGR02258">
    <property type="entry name" value="2_5_ligase"/>
    <property type="match status" value="1"/>
</dbReference>
<reference evidence="2 3" key="1">
    <citation type="submission" date="2018-02" db="EMBL/GenBank/DDBJ databases">
        <title>Draft genome sequences of four Legionella pneumophila clinical strains isolated in Ontario.</title>
        <authorList>
            <person name="Fortuna A."/>
            <person name="Ramnarine R."/>
            <person name="Li A."/>
            <person name="Frantz C."/>
            <person name="Mallo G."/>
        </authorList>
    </citation>
    <scope>NUCLEOTIDE SEQUENCE [LARGE SCALE GENOMIC DNA]</scope>
    <source>
        <strain evidence="2 3">LG61</strain>
    </source>
</reference>
<dbReference type="PANTHER" id="PTHR35561:SF1">
    <property type="entry name" value="RNA 2',3'-CYCLIC PHOSPHODIESTERASE"/>
    <property type="match status" value="1"/>
</dbReference>
<evidence type="ECO:0000256" key="1">
    <source>
        <dbReference type="HAMAP-Rule" id="MF_01940"/>
    </source>
</evidence>
<gene>
    <name evidence="2" type="primary">thpR</name>
    <name evidence="2" type="ORF">C3928_12795</name>
</gene>
<evidence type="ECO:0000313" key="2">
    <source>
        <dbReference type="EMBL" id="PPK29449.1"/>
    </source>
</evidence>
<dbReference type="GO" id="GO:0008664">
    <property type="term" value="F:RNA 2',3'-cyclic 3'-phosphodiesterase activity"/>
    <property type="evidence" value="ECO:0007669"/>
    <property type="project" value="UniProtKB-EC"/>
</dbReference>
<dbReference type="Proteomes" id="UP000239239">
    <property type="component" value="Unassembled WGS sequence"/>
</dbReference>
<dbReference type="Gene3D" id="3.90.1140.10">
    <property type="entry name" value="Cyclic phosphodiesterase"/>
    <property type="match status" value="1"/>
</dbReference>
<keyword evidence="1" id="KW-0378">Hydrolase</keyword>
<name>A0A2S6EW81_LEGPN</name>
<dbReference type="SUPFAM" id="SSF55144">
    <property type="entry name" value="LigT-like"/>
    <property type="match status" value="1"/>
</dbReference>
<accession>A0A2S6EW81</accession>
<comment type="function">
    <text evidence="1">Hydrolyzes RNA 2',3'-cyclic phosphodiester to an RNA 2'-phosphomonoester.</text>
</comment>
<dbReference type="PANTHER" id="PTHR35561">
    <property type="entry name" value="RNA 2',3'-CYCLIC PHOSPHODIESTERASE"/>
    <property type="match status" value="1"/>
</dbReference>
<dbReference type="GO" id="GO:0004113">
    <property type="term" value="F:2',3'-cyclic-nucleotide 3'-phosphodiesterase activity"/>
    <property type="evidence" value="ECO:0007669"/>
    <property type="project" value="InterPro"/>
</dbReference>
<dbReference type="OrthoDB" id="7061261at2"/>
<dbReference type="InterPro" id="IPR004175">
    <property type="entry name" value="RNA_CPDase"/>
</dbReference>
<comment type="caution">
    <text evidence="2">The sequence shown here is derived from an EMBL/GenBank/DDBJ whole genome shotgun (WGS) entry which is preliminary data.</text>
</comment>
<organism evidence="2 3">
    <name type="scientific">Legionella pneumophila</name>
    <dbReference type="NCBI Taxonomy" id="446"/>
    <lineage>
        <taxon>Bacteria</taxon>
        <taxon>Pseudomonadati</taxon>
        <taxon>Pseudomonadota</taxon>
        <taxon>Gammaproteobacteria</taxon>
        <taxon>Legionellales</taxon>
        <taxon>Legionellaceae</taxon>
        <taxon>Legionella</taxon>
    </lineage>
</organism>
<dbReference type="HAMAP" id="MF_01940">
    <property type="entry name" value="RNA_CPDase"/>
    <property type="match status" value="1"/>
</dbReference>
<feature type="active site" description="Proton acceptor" evidence="1">
    <location>
        <position position="131"/>
    </location>
</feature>
<evidence type="ECO:0000313" key="3">
    <source>
        <dbReference type="Proteomes" id="UP000239239"/>
    </source>
</evidence>